<reference evidence="3 4" key="1">
    <citation type="journal article" date="2007" name="Nat. Biotechnol.">
        <title>Complete genome sequence of the myxobacterium Sorangium cellulosum.</title>
        <authorList>
            <person name="Schneiker S."/>
            <person name="Perlova O."/>
            <person name="Kaiser O."/>
            <person name="Gerth K."/>
            <person name="Alici A."/>
            <person name="Altmeyer M.O."/>
            <person name="Bartels D."/>
            <person name="Bekel T."/>
            <person name="Beyer S."/>
            <person name="Bode E."/>
            <person name="Bode H.B."/>
            <person name="Bolten C.J."/>
            <person name="Choudhuri J.V."/>
            <person name="Doss S."/>
            <person name="Elnakady Y.A."/>
            <person name="Frank B."/>
            <person name="Gaigalat L."/>
            <person name="Goesmann A."/>
            <person name="Groeger C."/>
            <person name="Gross F."/>
            <person name="Jelsbak L."/>
            <person name="Jelsbak L."/>
            <person name="Kalinowski J."/>
            <person name="Kegler C."/>
            <person name="Knauber T."/>
            <person name="Konietzny S."/>
            <person name="Kopp M."/>
            <person name="Krause L."/>
            <person name="Krug D."/>
            <person name="Linke B."/>
            <person name="Mahmud T."/>
            <person name="Martinez-Arias R."/>
            <person name="McHardy A.C."/>
            <person name="Merai M."/>
            <person name="Meyer F."/>
            <person name="Mormann S."/>
            <person name="Munoz-Dorado J."/>
            <person name="Perez J."/>
            <person name="Pradella S."/>
            <person name="Rachid S."/>
            <person name="Raddatz G."/>
            <person name="Rosenau F."/>
            <person name="Rueckert C."/>
            <person name="Sasse F."/>
            <person name="Scharfe M."/>
            <person name="Schuster S.C."/>
            <person name="Suen G."/>
            <person name="Treuner-Lange A."/>
            <person name="Velicer G.J."/>
            <person name="Vorholter F.-J."/>
            <person name="Weissman K.J."/>
            <person name="Welch R.D."/>
            <person name="Wenzel S.C."/>
            <person name="Whitworth D.E."/>
            <person name="Wilhelm S."/>
            <person name="Wittmann C."/>
            <person name="Bloecker H."/>
            <person name="Puehler A."/>
            <person name="Mueller R."/>
        </authorList>
    </citation>
    <scope>NUCLEOTIDE SEQUENCE [LARGE SCALE GENOMIC DNA]</scope>
    <source>
        <strain evidence="4">So ce56</strain>
    </source>
</reference>
<dbReference type="Proteomes" id="UP000002139">
    <property type="component" value="Chromosome"/>
</dbReference>
<dbReference type="BioCyc" id="SCEL448385:SCE_RS29580-MONOMER"/>
<dbReference type="RefSeq" id="WP_012238384.1">
    <property type="nucleotide sequence ID" value="NC_010162.1"/>
</dbReference>
<feature type="compositionally biased region" description="Basic and acidic residues" evidence="1">
    <location>
        <begin position="252"/>
        <end position="320"/>
    </location>
</feature>
<name>A9G7X3_SORC5</name>
<protein>
    <submittedName>
        <fullName evidence="3">Adenylyltransferase</fullName>
    </submittedName>
</protein>
<dbReference type="InterPro" id="IPR000594">
    <property type="entry name" value="ThiF_NAD_FAD-bd"/>
</dbReference>
<gene>
    <name evidence="3" type="ordered locus">sce5756</name>
</gene>
<dbReference type="Gene3D" id="3.40.50.720">
    <property type="entry name" value="NAD(P)-binding Rossmann-like Domain"/>
    <property type="match status" value="1"/>
</dbReference>
<dbReference type="HOGENOM" id="CLU_831284_0_0_7"/>
<evidence type="ECO:0000313" key="3">
    <source>
        <dbReference type="EMBL" id="CAN95919.1"/>
    </source>
</evidence>
<dbReference type="GO" id="GO:0008641">
    <property type="term" value="F:ubiquitin-like modifier activating enzyme activity"/>
    <property type="evidence" value="ECO:0007669"/>
    <property type="project" value="InterPro"/>
</dbReference>
<keyword evidence="3" id="KW-0808">Transferase</keyword>
<dbReference type="Pfam" id="PF00899">
    <property type="entry name" value="ThiF"/>
    <property type="match status" value="1"/>
</dbReference>
<dbReference type="EMBL" id="AM746676">
    <property type="protein sequence ID" value="CAN95919.1"/>
    <property type="molecule type" value="Genomic_DNA"/>
</dbReference>
<dbReference type="SUPFAM" id="SSF69572">
    <property type="entry name" value="Activating enzymes of the ubiquitin-like proteins"/>
    <property type="match status" value="1"/>
</dbReference>
<dbReference type="GO" id="GO:0005737">
    <property type="term" value="C:cytoplasm"/>
    <property type="evidence" value="ECO:0007669"/>
    <property type="project" value="TreeGrafter"/>
</dbReference>
<dbReference type="GO" id="GO:0016779">
    <property type="term" value="F:nucleotidyltransferase activity"/>
    <property type="evidence" value="ECO:0007669"/>
    <property type="project" value="UniProtKB-KW"/>
</dbReference>
<dbReference type="CDD" id="cd00757">
    <property type="entry name" value="ThiF_MoeB_HesA_family"/>
    <property type="match status" value="1"/>
</dbReference>
<evidence type="ECO:0000256" key="1">
    <source>
        <dbReference type="SAM" id="MobiDB-lite"/>
    </source>
</evidence>
<proteinExistence type="predicted"/>
<accession>A9G7X3</accession>
<dbReference type="KEGG" id="scl:sce5756"/>
<sequence>MSGGGEAIRGCVLLVGAGGIAAPAGLALAAAGVRELRVADDDQVELTNLHRQILFDDDDVGRPKLDAFTEALRRRFPGLRVDRRYGRFTPSAAAGLMPGVSVVVDATDNFASRFLIADVCRLTRTPVVHAAAIRWRATVMAVAGEGAPCYRCLFEDLPTGDAPDCATAGVAGPVCGVAGAIAADRALAILAGDASIFGRIATYDGRTDTLRSVPVSARPACDLCGARAAIATIDASRYVVACAAESGSPTHVEGDREGGSPTHVEGDREGGSPTHVEGDREGGSPTHVEKDREGGSPTHVEGDREGGSPTHVETEKDREGGSSTHLKTGEQDHG</sequence>
<feature type="domain" description="THIF-type NAD/FAD binding fold" evidence="2">
    <location>
        <begin position="12"/>
        <end position="221"/>
    </location>
</feature>
<dbReference type="eggNOG" id="COG0476">
    <property type="taxonomic scope" value="Bacteria"/>
</dbReference>
<evidence type="ECO:0000313" key="4">
    <source>
        <dbReference type="Proteomes" id="UP000002139"/>
    </source>
</evidence>
<dbReference type="AlphaFoldDB" id="A9G7X3"/>
<dbReference type="InterPro" id="IPR045886">
    <property type="entry name" value="ThiF/MoeB/HesA"/>
</dbReference>
<dbReference type="InterPro" id="IPR035985">
    <property type="entry name" value="Ubiquitin-activating_enz"/>
</dbReference>
<dbReference type="GO" id="GO:0004792">
    <property type="term" value="F:thiosulfate-cyanide sulfurtransferase activity"/>
    <property type="evidence" value="ECO:0007669"/>
    <property type="project" value="TreeGrafter"/>
</dbReference>
<keyword evidence="3" id="KW-0548">Nucleotidyltransferase</keyword>
<feature type="region of interest" description="Disordered" evidence="1">
    <location>
        <begin position="247"/>
        <end position="334"/>
    </location>
</feature>
<dbReference type="PANTHER" id="PTHR10953:SF102">
    <property type="entry name" value="ADENYLYLTRANSFERASE AND SULFURTRANSFERASE MOCS3"/>
    <property type="match status" value="1"/>
</dbReference>
<dbReference type="PANTHER" id="PTHR10953">
    <property type="entry name" value="UBIQUITIN-ACTIVATING ENZYME E1"/>
    <property type="match status" value="1"/>
</dbReference>
<evidence type="ECO:0000259" key="2">
    <source>
        <dbReference type="Pfam" id="PF00899"/>
    </source>
</evidence>
<dbReference type="OrthoDB" id="9804286at2"/>
<organism evidence="3 4">
    <name type="scientific">Sorangium cellulosum (strain So ce56)</name>
    <name type="common">Polyangium cellulosum (strain So ce56)</name>
    <dbReference type="NCBI Taxonomy" id="448385"/>
    <lineage>
        <taxon>Bacteria</taxon>
        <taxon>Pseudomonadati</taxon>
        <taxon>Myxococcota</taxon>
        <taxon>Polyangia</taxon>
        <taxon>Polyangiales</taxon>
        <taxon>Polyangiaceae</taxon>
        <taxon>Sorangium</taxon>
    </lineage>
</organism>
<dbReference type="STRING" id="448385.sce5756"/>
<keyword evidence="4" id="KW-1185">Reference proteome</keyword>